<dbReference type="PANTHER" id="PTHR46796:SF7">
    <property type="entry name" value="ARAC FAMILY TRANSCRIPTIONAL REGULATOR"/>
    <property type="match status" value="1"/>
</dbReference>
<dbReference type="InterPro" id="IPR050204">
    <property type="entry name" value="AraC_XylS_family_regulators"/>
</dbReference>
<dbReference type="EMBL" id="FZOU01000004">
    <property type="protein sequence ID" value="SNT11122.1"/>
    <property type="molecule type" value="Genomic_DNA"/>
</dbReference>
<dbReference type="Pfam" id="PF12833">
    <property type="entry name" value="HTH_18"/>
    <property type="match status" value="1"/>
</dbReference>
<keyword evidence="3" id="KW-0804">Transcription</keyword>
<dbReference type="Gene3D" id="1.10.10.60">
    <property type="entry name" value="Homeodomain-like"/>
    <property type="match status" value="1"/>
</dbReference>
<keyword evidence="1" id="KW-0805">Transcription regulation</keyword>
<accession>A0A239K092</accession>
<sequence>MFHFIGGKGCWLKRPTGEWMELLSGDAVLIPRGDAHALASAPDAVSTPFPLWRCEPLGTARYDPRAEQSEARHLLLNGSMRFNLDRLHPLFALMPDILRANELMRHEPDTGYLLEALAREMASNRVGGAGIVSRLADVLAAQIIRSWVEYGHNSAEGWIAAVRDRQIGRVLVAMHQHPERNWTIESLAEVMGASRASFAAKFVAVAGSTPADYLRRVRMSQAKLWLSRGKATIAEAAFRFGYGSEASFSRAFKKTIGAPPSHYVRKADAT</sequence>
<protein>
    <submittedName>
        <fullName evidence="5">Transcriptional regulator, AraC family</fullName>
    </submittedName>
</protein>
<dbReference type="PRINTS" id="PR00032">
    <property type="entry name" value="HTHARAC"/>
</dbReference>
<dbReference type="AlphaFoldDB" id="A0A239K092"/>
<dbReference type="InterPro" id="IPR018062">
    <property type="entry name" value="HTH_AraC-typ_CS"/>
</dbReference>
<keyword evidence="2" id="KW-0238">DNA-binding</keyword>
<dbReference type="SUPFAM" id="SSF46689">
    <property type="entry name" value="Homeodomain-like"/>
    <property type="match status" value="2"/>
</dbReference>
<dbReference type="Pfam" id="PF12852">
    <property type="entry name" value="Cupin_6"/>
    <property type="match status" value="1"/>
</dbReference>
<keyword evidence="6" id="KW-1185">Reference proteome</keyword>
<dbReference type="SMART" id="SM00342">
    <property type="entry name" value="HTH_ARAC"/>
    <property type="match status" value="1"/>
</dbReference>
<dbReference type="InterPro" id="IPR032783">
    <property type="entry name" value="AraC_lig"/>
</dbReference>
<proteinExistence type="predicted"/>
<evidence type="ECO:0000259" key="4">
    <source>
        <dbReference type="PROSITE" id="PS01124"/>
    </source>
</evidence>
<dbReference type="InterPro" id="IPR009057">
    <property type="entry name" value="Homeodomain-like_sf"/>
</dbReference>
<evidence type="ECO:0000313" key="6">
    <source>
        <dbReference type="Proteomes" id="UP000198356"/>
    </source>
</evidence>
<dbReference type="Proteomes" id="UP000198356">
    <property type="component" value="Unassembled WGS sequence"/>
</dbReference>
<dbReference type="PROSITE" id="PS01124">
    <property type="entry name" value="HTH_ARAC_FAMILY_2"/>
    <property type="match status" value="1"/>
</dbReference>
<feature type="domain" description="HTH araC/xylS-type" evidence="4">
    <location>
        <begin position="168"/>
        <end position="266"/>
    </location>
</feature>
<evidence type="ECO:0000256" key="3">
    <source>
        <dbReference type="ARBA" id="ARBA00023163"/>
    </source>
</evidence>
<gene>
    <name evidence="5" type="ORF">SAMN05421770_104215</name>
</gene>
<dbReference type="GO" id="GO:0003700">
    <property type="term" value="F:DNA-binding transcription factor activity"/>
    <property type="evidence" value="ECO:0007669"/>
    <property type="project" value="InterPro"/>
</dbReference>
<dbReference type="InterPro" id="IPR018060">
    <property type="entry name" value="HTH_AraC"/>
</dbReference>
<dbReference type="PANTHER" id="PTHR46796">
    <property type="entry name" value="HTH-TYPE TRANSCRIPTIONAL ACTIVATOR RHAS-RELATED"/>
    <property type="match status" value="1"/>
</dbReference>
<dbReference type="PROSITE" id="PS00041">
    <property type="entry name" value="HTH_ARAC_FAMILY_1"/>
    <property type="match status" value="1"/>
</dbReference>
<dbReference type="InterPro" id="IPR020449">
    <property type="entry name" value="Tscrpt_reg_AraC-type_HTH"/>
</dbReference>
<evidence type="ECO:0000256" key="1">
    <source>
        <dbReference type="ARBA" id="ARBA00023015"/>
    </source>
</evidence>
<organism evidence="5 6">
    <name type="scientific">Granulicella rosea</name>
    <dbReference type="NCBI Taxonomy" id="474952"/>
    <lineage>
        <taxon>Bacteria</taxon>
        <taxon>Pseudomonadati</taxon>
        <taxon>Acidobacteriota</taxon>
        <taxon>Terriglobia</taxon>
        <taxon>Terriglobales</taxon>
        <taxon>Acidobacteriaceae</taxon>
        <taxon>Granulicella</taxon>
    </lineage>
</organism>
<evidence type="ECO:0000313" key="5">
    <source>
        <dbReference type="EMBL" id="SNT11122.1"/>
    </source>
</evidence>
<dbReference type="GO" id="GO:0043565">
    <property type="term" value="F:sequence-specific DNA binding"/>
    <property type="evidence" value="ECO:0007669"/>
    <property type="project" value="InterPro"/>
</dbReference>
<name>A0A239K092_9BACT</name>
<reference evidence="5 6" key="1">
    <citation type="submission" date="2017-06" db="EMBL/GenBank/DDBJ databases">
        <authorList>
            <person name="Kim H.J."/>
            <person name="Triplett B.A."/>
        </authorList>
    </citation>
    <scope>NUCLEOTIDE SEQUENCE [LARGE SCALE GENOMIC DNA]</scope>
    <source>
        <strain evidence="5 6">DSM 18704</strain>
    </source>
</reference>
<evidence type="ECO:0000256" key="2">
    <source>
        <dbReference type="ARBA" id="ARBA00023125"/>
    </source>
</evidence>